<dbReference type="PANTHER" id="PTHR42891">
    <property type="entry name" value="D-GLYCERO-BETA-D-MANNO-HEPTOSE-1,7-BISPHOSPHATE 7-PHOSPHATASE"/>
    <property type="match status" value="1"/>
</dbReference>
<dbReference type="NCBIfam" id="TIGR01662">
    <property type="entry name" value="HAD-SF-IIIA"/>
    <property type="match status" value="1"/>
</dbReference>
<keyword evidence="10" id="KW-0862">Zinc</keyword>
<name>A0A6N9TK41_DISTH</name>
<evidence type="ECO:0000256" key="2">
    <source>
        <dbReference type="ARBA" id="ARBA00022490"/>
    </source>
</evidence>
<feature type="binding site" evidence="10">
    <location>
        <position position="105"/>
    </location>
    <ligand>
        <name>Zn(2+)</name>
        <dbReference type="ChEBI" id="CHEBI:29105"/>
    </ligand>
</feature>
<dbReference type="Pfam" id="PF13242">
    <property type="entry name" value="Hydrolase_like"/>
    <property type="match status" value="1"/>
</dbReference>
<dbReference type="SUPFAM" id="SSF56784">
    <property type="entry name" value="HAD-like"/>
    <property type="match status" value="1"/>
</dbReference>
<dbReference type="Pfam" id="PF13344">
    <property type="entry name" value="Hydrolase_6"/>
    <property type="match status" value="1"/>
</dbReference>
<evidence type="ECO:0000256" key="7">
    <source>
        <dbReference type="PIRNR" id="PIRNR004682"/>
    </source>
</evidence>
<comment type="cofactor">
    <cofactor evidence="10">
        <name>Zn(2+)</name>
        <dbReference type="ChEBI" id="CHEBI:29105"/>
    </cofactor>
</comment>
<dbReference type="CDD" id="cd07503">
    <property type="entry name" value="HAD_HisB-N"/>
    <property type="match status" value="1"/>
</dbReference>
<gene>
    <name evidence="11" type="ORF">G3N55_02035</name>
</gene>
<comment type="similarity">
    <text evidence="7">Belongs to the gmhB family.</text>
</comment>
<feature type="binding site" evidence="10">
    <location>
        <position position="11"/>
    </location>
    <ligand>
        <name>Mg(2+)</name>
        <dbReference type="ChEBI" id="CHEBI:18420"/>
    </ligand>
</feature>
<dbReference type="InterPro" id="IPR036412">
    <property type="entry name" value="HAD-like_sf"/>
</dbReference>
<feature type="active site" description="Nucleophile" evidence="8">
    <location>
        <position position="11"/>
    </location>
</feature>
<reference evidence="11 12" key="1">
    <citation type="submission" date="2020-02" db="EMBL/GenBank/DDBJ databases">
        <title>Comparative genomics of sulfur disproportionating microorganisms.</title>
        <authorList>
            <person name="Ward L.M."/>
            <person name="Bertran E."/>
            <person name="Johnston D.T."/>
        </authorList>
    </citation>
    <scope>NUCLEOTIDE SEQUENCE [LARGE SCALE GENOMIC DNA]</scope>
    <source>
        <strain evidence="11 12">DSM 100025</strain>
    </source>
</reference>
<dbReference type="InterPro" id="IPR023214">
    <property type="entry name" value="HAD_sf"/>
</dbReference>
<keyword evidence="4 7" id="KW-0378">Hydrolase</keyword>
<accession>A0A6N9TK41</accession>
<dbReference type="InterPro" id="IPR006543">
    <property type="entry name" value="Histidinol-phos"/>
</dbReference>
<dbReference type="Gene3D" id="3.40.50.1000">
    <property type="entry name" value="HAD superfamily/HAD-like"/>
    <property type="match status" value="1"/>
</dbReference>
<dbReference type="InterPro" id="IPR006549">
    <property type="entry name" value="HAD-SF_hydro_IIIA"/>
</dbReference>
<evidence type="ECO:0000256" key="1">
    <source>
        <dbReference type="ARBA" id="ARBA00004496"/>
    </source>
</evidence>
<feature type="binding site" evidence="10">
    <location>
        <position position="107"/>
    </location>
    <ligand>
        <name>Zn(2+)</name>
        <dbReference type="ChEBI" id="CHEBI:29105"/>
    </ligand>
</feature>
<comment type="cofactor">
    <cofactor evidence="10">
        <name>Mg(2+)</name>
        <dbReference type="ChEBI" id="CHEBI:18420"/>
    </cofactor>
</comment>
<feature type="site" description="Stabilizes the phosphoryl group" evidence="9">
    <location>
        <position position="51"/>
    </location>
</feature>
<dbReference type="InterPro" id="IPR006357">
    <property type="entry name" value="HAD-SF_hydro_IIA"/>
</dbReference>
<feature type="site" description="Contributes to substrate recognition" evidence="9">
    <location>
        <position position="108"/>
    </location>
</feature>
<organism evidence="11 12">
    <name type="scientific">Dissulfurirhabdus thermomarina</name>
    <dbReference type="NCBI Taxonomy" id="1765737"/>
    <lineage>
        <taxon>Bacteria</taxon>
        <taxon>Deltaproteobacteria</taxon>
        <taxon>Dissulfurirhabdaceae</taxon>
        <taxon>Dissulfurirhabdus</taxon>
    </lineage>
</organism>
<dbReference type="NCBIfam" id="TIGR01656">
    <property type="entry name" value="Histidinol-ppas"/>
    <property type="match status" value="1"/>
</dbReference>
<keyword evidence="3 10" id="KW-0479">Metal-binding</keyword>
<evidence type="ECO:0000256" key="6">
    <source>
        <dbReference type="ARBA" id="ARBA00031828"/>
    </source>
</evidence>
<dbReference type="EMBL" id="JAAGRR010000011">
    <property type="protein sequence ID" value="NDY41632.1"/>
    <property type="molecule type" value="Genomic_DNA"/>
</dbReference>
<keyword evidence="2 7" id="KW-0963">Cytoplasm</keyword>
<dbReference type="InterPro" id="IPR004446">
    <property type="entry name" value="Heptose_bisP_phosphatase"/>
</dbReference>
<evidence type="ECO:0000256" key="4">
    <source>
        <dbReference type="ARBA" id="ARBA00022801"/>
    </source>
</evidence>
<evidence type="ECO:0000256" key="8">
    <source>
        <dbReference type="PIRSR" id="PIRSR004682-1"/>
    </source>
</evidence>
<dbReference type="PIRSF" id="PIRSF004682">
    <property type="entry name" value="GmhB"/>
    <property type="match status" value="1"/>
</dbReference>
<dbReference type="RefSeq" id="WP_163297786.1">
    <property type="nucleotide sequence ID" value="NZ_JAAGRR010000011.1"/>
</dbReference>
<dbReference type="GO" id="GO:0005975">
    <property type="term" value="P:carbohydrate metabolic process"/>
    <property type="evidence" value="ECO:0007669"/>
    <property type="project" value="InterPro"/>
</dbReference>
<dbReference type="Proteomes" id="UP000469346">
    <property type="component" value="Unassembled WGS sequence"/>
</dbReference>
<dbReference type="PANTHER" id="PTHR42891:SF1">
    <property type="entry name" value="D-GLYCERO-BETA-D-MANNO-HEPTOSE-1,7-BISPHOSPHATE 7-PHOSPHATASE"/>
    <property type="match status" value="1"/>
</dbReference>
<feature type="active site" description="Nucleophile" evidence="8">
    <location>
        <position position="9"/>
    </location>
</feature>
<protein>
    <recommendedName>
        <fullName evidence="6 7">D,D-heptose 1,7-bisphosphate phosphatase</fullName>
        <ecNumber evidence="7">3.1.3.-</ecNumber>
    </recommendedName>
</protein>
<proteinExistence type="inferred from homology"/>
<keyword evidence="5 7" id="KW-0119">Carbohydrate metabolism</keyword>
<comment type="caution">
    <text evidence="11">The sequence shown here is derived from an EMBL/GenBank/DDBJ whole genome shotgun (WGS) entry which is preliminary data.</text>
</comment>
<evidence type="ECO:0000256" key="10">
    <source>
        <dbReference type="PIRSR" id="PIRSR004682-4"/>
    </source>
</evidence>
<feature type="binding site" evidence="10">
    <location>
        <position position="9"/>
    </location>
    <ligand>
        <name>Mg(2+)</name>
        <dbReference type="ChEBI" id="CHEBI:18420"/>
    </ligand>
</feature>
<dbReference type="GO" id="GO:0046872">
    <property type="term" value="F:metal ion binding"/>
    <property type="evidence" value="ECO:0007669"/>
    <property type="project" value="UniProtKB-KW"/>
</dbReference>
<evidence type="ECO:0000313" key="12">
    <source>
        <dbReference type="Proteomes" id="UP000469346"/>
    </source>
</evidence>
<evidence type="ECO:0000256" key="5">
    <source>
        <dbReference type="ARBA" id="ARBA00023277"/>
    </source>
</evidence>
<evidence type="ECO:0000313" key="11">
    <source>
        <dbReference type="EMBL" id="NDY41632.1"/>
    </source>
</evidence>
<dbReference type="GO" id="GO:0016791">
    <property type="term" value="F:phosphatase activity"/>
    <property type="evidence" value="ECO:0007669"/>
    <property type="project" value="InterPro"/>
</dbReference>
<feature type="site" description="Stabilizes the phosphoryl group" evidence="9">
    <location>
        <position position="109"/>
    </location>
</feature>
<feature type="binding site" evidence="10">
    <location>
        <position position="92"/>
    </location>
    <ligand>
        <name>Zn(2+)</name>
        <dbReference type="ChEBI" id="CHEBI:29105"/>
    </ligand>
</feature>
<comment type="subcellular location">
    <subcellularLocation>
        <location evidence="1 7">Cytoplasm</location>
    </subcellularLocation>
</comment>
<dbReference type="AlphaFoldDB" id="A0A6N9TK41"/>
<keyword evidence="10" id="KW-0460">Magnesium</keyword>
<feature type="binding site" evidence="10">
    <location>
        <position position="134"/>
    </location>
    <ligand>
        <name>Mg(2+)</name>
        <dbReference type="ChEBI" id="CHEBI:18420"/>
    </ligand>
</feature>
<sequence>MSRAAVFLDRDGTLVEDVHYLRRMEDLRLLPGAAGAVRRLNRAGWPVVVVTNQSGVARGYFAETFVEEVHRELDRRLAAEGARVDRWYYCPHHPEAGEGPYHRACRCRKPAPGMVERAAAELGLDPARSFVVGDGGVDLDLAAAVGARAVLVRTGQGRQTERRLAEGGGLAGVHVAEDLAAAAEWICGFSSSS</sequence>
<evidence type="ECO:0000256" key="9">
    <source>
        <dbReference type="PIRSR" id="PIRSR004682-3"/>
    </source>
</evidence>
<keyword evidence="12" id="KW-1185">Reference proteome</keyword>
<dbReference type="EC" id="3.1.3.-" evidence="7"/>
<feature type="binding site" evidence="10">
    <location>
        <position position="90"/>
    </location>
    <ligand>
        <name>Zn(2+)</name>
        <dbReference type="ChEBI" id="CHEBI:29105"/>
    </ligand>
</feature>
<dbReference type="GO" id="GO:0005737">
    <property type="term" value="C:cytoplasm"/>
    <property type="evidence" value="ECO:0007669"/>
    <property type="project" value="UniProtKB-SubCell"/>
</dbReference>
<evidence type="ECO:0000256" key="3">
    <source>
        <dbReference type="ARBA" id="ARBA00022723"/>
    </source>
</evidence>